<evidence type="ECO:0000313" key="4">
    <source>
        <dbReference type="EMBL" id="OAV22893.1"/>
    </source>
</evidence>
<sequence>MIRDPSKRKINAVYEENLPQITLIKHWHTLDCQLITPMYGGGVISTKVDTAMPIRVSSIRGQLRFWWRLLAKYQWQLGSDQAIRKAEFELWGGMNDGEDNGKASKVLLKVTQVPILHDNHLIKYDDANLNGLRYILFPAYHAKDSTNNPHHLLKADITWQLQFAFSPNILSKYDKTANNKPNPKEQVIETLRWWANFGGLGFRSRRGLGAVYVSQCQDYPEICQPLTPDEVTKAGCQLAISKNNPTDGLRALKTAVQKLSNFRQAADVGRNPPSRQAVSENKPAGRSRWPEPDALRRIQGNLGYDRRHEPEHKAGNVFARAVFGLPILFQSQEKAVNATVEPAFGDRLASPLILRPIYAGHRNGQPQWQAGALVLPYEHILKKQVKIGNHCYPMWQDDAAQNIIPVRDNGGGDPLQAFLRYFKK</sequence>
<dbReference type="GO" id="GO:0051607">
    <property type="term" value="P:defense response to virus"/>
    <property type="evidence" value="ECO:0007669"/>
    <property type="project" value="UniProtKB-KW"/>
</dbReference>
<evidence type="ECO:0000313" key="5">
    <source>
        <dbReference type="Proteomes" id="UP000078295"/>
    </source>
</evidence>
<keyword evidence="1" id="KW-0051">Antiviral defense</keyword>
<dbReference type="NCBIfam" id="TIGR01894">
    <property type="entry name" value="cas_TM1795_cmr1"/>
    <property type="match status" value="1"/>
</dbReference>
<dbReference type="AlphaFoldDB" id="A0AB36DL19"/>
<dbReference type="Proteomes" id="UP000078295">
    <property type="component" value="Unassembled WGS sequence"/>
</dbReference>
<name>A0AB36DL19_MORCA</name>
<reference evidence="4 5" key="1">
    <citation type="journal article" date="2016" name="Genome Biol. Evol.">
        <title>Comparative Genomic Analyses of the Moraxella catarrhalis Serosensitive and Seroresistant Lineages Demonstrate Their Independent Evolution.</title>
        <authorList>
            <person name="Earl J.P."/>
            <person name="de Vries S.P."/>
            <person name="Ahmed A."/>
            <person name="Powell E."/>
            <person name="Schultz M.P."/>
            <person name="Hermans P.W."/>
            <person name="Hill D.J."/>
            <person name="Zhou Z."/>
            <person name="Constantinidou C.I."/>
            <person name="Hu F.Z."/>
            <person name="Bootsma H.J."/>
            <person name="Ehrlich G.D."/>
        </authorList>
    </citation>
    <scope>NUCLEOTIDE SEQUENCE [LARGE SCALE GENOMIC DNA]</scope>
    <source>
        <strain evidence="4 5">F23</strain>
    </source>
</reference>
<dbReference type="InterPro" id="IPR005537">
    <property type="entry name" value="RAMP_III_fam"/>
</dbReference>
<gene>
    <name evidence="4" type="ORF">AO370_1903</name>
</gene>
<organism evidence="4 5">
    <name type="scientific">Moraxella catarrhalis</name>
    <name type="common">Branhamella catarrhalis</name>
    <dbReference type="NCBI Taxonomy" id="480"/>
    <lineage>
        <taxon>Bacteria</taxon>
        <taxon>Pseudomonadati</taxon>
        <taxon>Pseudomonadota</taxon>
        <taxon>Gammaproteobacteria</taxon>
        <taxon>Moraxellales</taxon>
        <taxon>Moraxellaceae</taxon>
        <taxon>Moraxella</taxon>
    </lineage>
</organism>
<feature type="domain" description="CRISPR type III-associated protein" evidence="3">
    <location>
        <begin position="32"/>
        <end position="211"/>
    </location>
</feature>
<dbReference type="Pfam" id="PF03787">
    <property type="entry name" value="RAMPs"/>
    <property type="match status" value="1"/>
</dbReference>
<dbReference type="EMBL" id="LXHQ01000049">
    <property type="protein sequence ID" value="OAV22893.1"/>
    <property type="molecule type" value="Genomic_DNA"/>
</dbReference>
<dbReference type="InterPro" id="IPR007522">
    <property type="entry name" value="CRISPR-assoc_prot_TM1795"/>
</dbReference>
<evidence type="ECO:0000256" key="2">
    <source>
        <dbReference type="SAM" id="MobiDB-lite"/>
    </source>
</evidence>
<evidence type="ECO:0000256" key="1">
    <source>
        <dbReference type="ARBA" id="ARBA00023118"/>
    </source>
</evidence>
<feature type="region of interest" description="Disordered" evidence="2">
    <location>
        <begin position="266"/>
        <end position="292"/>
    </location>
</feature>
<dbReference type="RefSeq" id="WP_064604993.1">
    <property type="nucleotide sequence ID" value="NZ_LXHQ01000049.1"/>
</dbReference>
<protein>
    <submittedName>
        <fullName evidence="4">CRISPR-associated RAMP Cmr1</fullName>
    </submittedName>
</protein>
<proteinExistence type="predicted"/>
<comment type="caution">
    <text evidence="4">The sequence shown here is derived from an EMBL/GenBank/DDBJ whole genome shotgun (WGS) entry which is preliminary data.</text>
</comment>
<evidence type="ECO:0000259" key="3">
    <source>
        <dbReference type="Pfam" id="PF03787"/>
    </source>
</evidence>
<accession>A0AB36DL19</accession>